<reference evidence="2 3" key="1">
    <citation type="submission" date="2021-06" db="EMBL/GenBank/DDBJ databases">
        <authorList>
            <person name="Sun Q."/>
            <person name="Li D."/>
        </authorList>
    </citation>
    <scope>NUCLEOTIDE SEQUENCE [LARGE SCALE GENOMIC DNA]</scope>
    <source>
        <strain evidence="2 3">MSJ-4</strain>
    </source>
</reference>
<organism evidence="2 3">
    <name type="scientific">Clostridium simiarum</name>
    <dbReference type="NCBI Taxonomy" id="2841506"/>
    <lineage>
        <taxon>Bacteria</taxon>
        <taxon>Bacillati</taxon>
        <taxon>Bacillota</taxon>
        <taxon>Clostridia</taxon>
        <taxon>Eubacteriales</taxon>
        <taxon>Clostridiaceae</taxon>
        <taxon>Clostridium</taxon>
    </lineage>
</organism>
<name>A0ABS6F316_9CLOT</name>
<evidence type="ECO:0000313" key="2">
    <source>
        <dbReference type="EMBL" id="MBU5592668.1"/>
    </source>
</evidence>
<proteinExistence type="predicted"/>
<keyword evidence="3" id="KW-1185">Reference proteome</keyword>
<dbReference type="RefSeq" id="WP_216457420.1">
    <property type="nucleotide sequence ID" value="NZ_JAHLQL010000004.1"/>
</dbReference>
<dbReference type="EMBL" id="JAHLQL010000004">
    <property type="protein sequence ID" value="MBU5592668.1"/>
    <property type="molecule type" value="Genomic_DNA"/>
</dbReference>
<protein>
    <recommendedName>
        <fullName evidence="1">Cysteine-rich CPCC domain-containing protein</fullName>
    </recommendedName>
</protein>
<dbReference type="Pfam" id="PF14206">
    <property type="entry name" value="Cys_rich_CPCC"/>
    <property type="match status" value="1"/>
</dbReference>
<evidence type="ECO:0000259" key="1">
    <source>
        <dbReference type="Pfam" id="PF14206"/>
    </source>
</evidence>
<comment type="caution">
    <text evidence="2">The sequence shown here is derived from an EMBL/GenBank/DDBJ whole genome shotgun (WGS) entry which is preliminary data.</text>
</comment>
<evidence type="ECO:0000313" key="3">
    <source>
        <dbReference type="Proteomes" id="UP000736583"/>
    </source>
</evidence>
<sequence length="34" mass="4001">MKSLFDKRFNCPCCGYPTLDEKDLYDICTLCNYS</sequence>
<dbReference type="Proteomes" id="UP000736583">
    <property type="component" value="Unassembled WGS sequence"/>
</dbReference>
<dbReference type="InterPro" id="IPR025983">
    <property type="entry name" value="Cys_rich_CPCC"/>
</dbReference>
<gene>
    <name evidence="2" type="ORF">KQI89_12975</name>
</gene>
<feature type="domain" description="Cysteine-rich CPCC" evidence="1">
    <location>
        <begin position="9"/>
        <end position="32"/>
    </location>
</feature>
<accession>A0ABS6F316</accession>